<feature type="region of interest" description="Disordered" evidence="7">
    <location>
        <begin position="1"/>
        <end position="24"/>
    </location>
</feature>
<sequence length="233" mass="24737">MSAPQPSQPGSTQPGSSQPASTRSHGRVGVVSQIVLIAGLVVLWMLLWGQFTLLALATGLVLALIVSRVFYLPAVDLSGRVDPWRLLVFGAVLVKDIVWASLDVAFTVLRPRFTPHNAIIGVQLRTSSELIMVWTAGAVSLVPGSIVVEIDRAAAVLYLHVLNVADDADIERARHAVSATERRLVLALGSAADVERVRLGGIRAGDAGDARGDARDDAENDARNDAENEGGRP</sequence>
<keyword evidence="5 8" id="KW-1133">Transmembrane helix</keyword>
<evidence type="ECO:0000256" key="3">
    <source>
        <dbReference type="ARBA" id="ARBA00022475"/>
    </source>
</evidence>
<name>A0A2M9BB12_9MICO</name>
<evidence type="ECO:0000256" key="8">
    <source>
        <dbReference type="SAM" id="Phobius"/>
    </source>
</evidence>
<reference evidence="9 10" key="1">
    <citation type="submission" date="2017-11" db="EMBL/GenBank/DDBJ databases">
        <title>Genomic Encyclopedia of Archaeal and Bacterial Type Strains, Phase II (KMG-II): From Individual Species to Whole Genera.</title>
        <authorList>
            <person name="Goeker M."/>
        </authorList>
    </citation>
    <scope>NUCLEOTIDE SEQUENCE [LARGE SCALE GENOMIC DNA]</scope>
    <source>
        <strain evidence="9 10">DSM 25625</strain>
    </source>
</reference>
<comment type="caution">
    <text evidence="9">The sequence shown here is derived from an EMBL/GenBank/DDBJ whole genome shotgun (WGS) entry which is preliminary data.</text>
</comment>
<dbReference type="AlphaFoldDB" id="A0A2M9BB12"/>
<keyword evidence="4 8" id="KW-0812">Transmembrane</keyword>
<protein>
    <submittedName>
        <fullName evidence="9">Multicomponent Na+:H+ antiporter subunit E</fullName>
    </submittedName>
</protein>
<proteinExistence type="inferred from homology"/>
<dbReference type="PANTHER" id="PTHR34584:SF1">
    <property type="entry name" value="NA(+)_H(+) ANTIPORTER SUBUNIT E1"/>
    <property type="match status" value="1"/>
</dbReference>
<organism evidence="9 10">
    <name type="scientific">Compostimonas suwonensis</name>
    <dbReference type="NCBI Taxonomy" id="1048394"/>
    <lineage>
        <taxon>Bacteria</taxon>
        <taxon>Bacillati</taxon>
        <taxon>Actinomycetota</taxon>
        <taxon>Actinomycetes</taxon>
        <taxon>Micrococcales</taxon>
        <taxon>Microbacteriaceae</taxon>
        <taxon>Compostimonas</taxon>
    </lineage>
</organism>
<comment type="subcellular location">
    <subcellularLocation>
        <location evidence="1">Cell membrane</location>
        <topology evidence="1">Multi-pass membrane protein</topology>
    </subcellularLocation>
</comment>
<evidence type="ECO:0000256" key="2">
    <source>
        <dbReference type="ARBA" id="ARBA00006228"/>
    </source>
</evidence>
<comment type="similarity">
    <text evidence="2">Belongs to the CPA3 antiporters (TC 2.A.63) subunit E family.</text>
</comment>
<evidence type="ECO:0000256" key="1">
    <source>
        <dbReference type="ARBA" id="ARBA00004651"/>
    </source>
</evidence>
<feature type="region of interest" description="Disordered" evidence="7">
    <location>
        <begin position="204"/>
        <end position="233"/>
    </location>
</feature>
<feature type="compositionally biased region" description="Low complexity" evidence="7">
    <location>
        <begin position="1"/>
        <end position="22"/>
    </location>
</feature>
<gene>
    <name evidence="9" type="ORF">CLV54_3473</name>
</gene>
<dbReference type="OrthoDB" id="3556991at2"/>
<dbReference type="GO" id="GO:0005886">
    <property type="term" value="C:plasma membrane"/>
    <property type="evidence" value="ECO:0007669"/>
    <property type="project" value="UniProtKB-SubCell"/>
</dbReference>
<keyword evidence="10" id="KW-1185">Reference proteome</keyword>
<evidence type="ECO:0000256" key="6">
    <source>
        <dbReference type="ARBA" id="ARBA00023136"/>
    </source>
</evidence>
<evidence type="ECO:0000256" key="4">
    <source>
        <dbReference type="ARBA" id="ARBA00022692"/>
    </source>
</evidence>
<accession>A0A2M9BB12</accession>
<dbReference type="NCBIfam" id="NF006521">
    <property type="entry name" value="PRK08965.1-5"/>
    <property type="match status" value="1"/>
</dbReference>
<evidence type="ECO:0000313" key="10">
    <source>
        <dbReference type="Proteomes" id="UP000230161"/>
    </source>
</evidence>
<evidence type="ECO:0000256" key="7">
    <source>
        <dbReference type="SAM" id="MobiDB-lite"/>
    </source>
</evidence>
<dbReference type="PANTHER" id="PTHR34584">
    <property type="entry name" value="NA(+)/H(+) ANTIPORTER SUBUNIT E1"/>
    <property type="match status" value="1"/>
</dbReference>
<feature type="transmembrane region" description="Helical" evidence="8">
    <location>
        <begin position="53"/>
        <end position="74"/>
    </location>
</feature>
<keyword evidence="3" id="KW-1003">Cell membrane</keyword>
<keyword evidence="6 8" id="KW-0472">Membrane</keyword>
<evidence type="ECO:0000313" key="9">
    <source>
        <dbReference type="EMBL" id="PJJ55133.1"/>
    </source>
</evidence>
<dbReference type="EMBL" id="PGFB01000008">
    <property type="protein sequence ID" value="PJJ55133.1"/>
    <property type="molecule type" value="Genomic_DNA"/>
</dbReference>
<evidence type="ECO:0000256" key="5">
    <source>
        <dbReference type="ARBA" id="ARBA00022989"/>
    </source>
</evidence>
<dbReference type="GO" id="GO:0008324">
    <property type="term" value="F:monoatomic cation transmembrane transporter activity"/>
    <property type="evidence" value="ECO:0007669"/>
    <property type="project" value="InterPro"/>
</dbReference>
<dbReference type="RefSeq" id="WP_100346224.1">
    <property type="nucleotide sequence ID" value="NZ_PGFB01000008.1"/>
</dbReference>
<feature type="transmembrane region" description="Helical" evidence="8">
    <location>
        <begin position="86"/>
        <end position="109"/>
    </location>
</feature>
<dbReference type="Proteomes" id="UP000230161">
    <property type="component" value="Unassembled WGS sequence"/>
</dbReference>
<dbReference type="Pfam" id="PF01899">
    <property type="entry name" value="MNHE"/>
    <property type="match status" value="1"/>
</dbReference>
<feature type="compositionally biased region" description="Basic and acidic residues" evidence="7">
    <location>
        <begin position="206"/>
        <end position="233"/>
    </location>
</feature>
<dbReference type="InterPro" id="IPR002758">
    <property type="entry name" value="Cation_antiport_E"/>
</dbReference>
<feature type="transmembrane region" description="Helical" evidence="8">
    <location>
        <begin position="28"/>
        <end position="47"/>
    </location>
</feature>